<evidence type="ECO:0000313" key="2">
    <source>
        <dbReference type="Proteomes" id="UP000239899"/>
    </source>
</evidence>
<protein>
    <submittedName>
        <fullName evidence="1">Uncharacterized protein</fullName>
    </submittedName>
</protein>
<proteinExistence type="predicted"/>
<accession>A0A2P6TET7</accession>
<comment type="caution">
    <text evidence="1">The sequence shown here is derived from an EMBL/GenBank/DDBJ whole genome shotgun (WGS) entry which is preliminary data.</text>
</comment>
<dbReference type="AlphaFoldDB" id="A0A2P6TET7"/>
<keyword evidence="2" id="KW-1185">Reference proteome</keyword>
<gene>
    <name evidence="1" type="ORF">C2E21_8285</name>
</gene>
<dbReference type="EMBL" id="LHPG02000019">
    <property type="protein sequence ID" value="PRW32481.1"/>
    <property type="molecule type" value="Genomic_DNA"/>
</dbReference>
<name>A0A2P6TET7_CHLSO</name>
<dbReference type="Proteomes" id="UP000239899">
    <property type="component" value="Unassembled WGS sequence"/>
</dbReference>
<organism evidence="1 2">
    <name type="scientific">Chlorella sorokiniana</name>
    <name type="common">Freshwater green alga</name>
    <dbReference type="NCBI Taxonomy" id="3076"/>
    <lineage>
        <taxon>Eukaryota</taxon>
        <taxon>Viridiplantae</taxon>
        <taxon>Chlorophyta</taxon>
        <taxon>core chlorophytes</taxon>
        <taxon>Trebouxiophyceae</taxon>
        <taxon>Chlorellales</taxon>
        <taxon>Chlorellaceae</taxon>
        <taxon>Chlorella clade</taxon>
        <taxon>Chlorella</taxon>
    </lineage>
</organism>
<reference evidence="1 2" key="1">
    <citation type="journal article" date="2018" name="Plant J.">
        <title>Genome sequences of Chlorella sorokiniana UTEX 1602 and Micractinium conductrix SAG 241.80: implications to maltose excretion by a green alga.</title>
        <authorList>
            <person name="Arriola M.B."/>
            <person name="Velmurugan N."/>
            <person name="Zhang Y."/>
            <person name="Plunkett M.H."/>
            <person name="Hondzo H."/>
            <person name="Barney B.M."/>
        </authorList>
    </citation>
    <scope>NUCLEOTIDE SEQUENCE [LARGE SCALE GENOMIC DNA]</scope>
    <source>
        <strain evidence="2">UTEX 1602</strain>
    </source>
</reference>
<evidence type="ECO:0000313" key="1">
    <source>
        <dbReference type="EMBL" id="PRW32481.1"/>
    </source>
</evidence>
<sequence>MQWSLPKDTAVVPLPRVLQPLCQFYRNLKAKVEQRSPSLPALAGVRRYSSCGGPLKQARVHRLRPPLVLHALGTGLESYTA</sequence>